<dbReference type="InterPro" id="IPR002401">
    <property type="entry name" value="Cyt_P450_E_grp-I"/>
</dbReference>
<evidence type="ECO:0000256" key="4">
    <source>
        <dbReference type="ARBA" id="ARBA00022692"/>
    </source>
</evidence>
<dbReference type="GO" id="GO:0005506">
    <property type="term" value="F:iron ion binding"/>
    <property type="evidence" value="ECO:0007669"/>
    <property type="project" value="InterPro"/>
</dbReference>
<feature type="binding site" description="axial binding residue" evidence="11">
    <location>
        <position position="86"/>
    </location>
    <ligand>
        <name>heme</name>
        <dbReference type="ChEBI" id="CHEBI:30413"/>
    </ligand>
    <ligandPart>
        <name>Fe</name>
        <dbReference type="ChEBI" id="CHEBI:18248"/>
    </ligandPart>
</feature>
<dbReference type="InterPro" id="IPR050665">
    <property type="entry name" value="Cytochrome_P450_Monooxygen"/>
</dbReference>
<evidence type="ECO:0000256" key="8">
    <source>
        <dbReference type="ARBA" id="ARBA00023004"/>
    </source>
</evidence>
<dbReference type="AlphaFoldDB" id="A0A7I8ICQ3"/>
<dbReference type="EMBL" id="CACRZD030000002">
    <property type="protein sequence ID" value="CAA6655597.1"/>
    <property type="molecule type" value="Genomic_DNA"/>
</dbReference>
<dbReference type="GO" id="GO:0004497">
    <property type="term" value="F:monooxygenase activity"/>
    <property type="evidence" value="ECO:0007669"/>
    <property type="project" value="UniProtKB-KW"/>
</dbReference>
<keyword evidence="8 11" id="KW-0408">Iron</keyword>
<keyword evidence="10" id="KW-0472">Membrane</keyword>
<keyword evidence="3 11" id="KW-0349">Heme</keyword>
<dbReference type="Gene3D" id="1.10.630.10">
    <property type="entry name" value="Cytochrome P450"/>
    <property type="match status" value="1"/>
</dbReference>
<dbReference type="InterPro" id="IPR036396">
    <property type="entry name" value="Cyt_P450_sf"/>
</dbReference>
<keyword evidence="7 12" id="KW-0560">Oxidoreductase</keyword>
<comment type="cofactor">
    <cofactor evidence="11">
        <name>heme</name>
        <dbReference type="ChEBI" id="CHEBI:30413"/>
    </cofactor>
</comment>
<keyword evidence="5 11" id="KW-0479">Metal-binding</keyword>
<protein>
    <submittedName>
        <fullName evidence="14">Uncharacterized protein</fullName>
    </submittedName>
</protein>
<keyword evidence="15" id="KW-1185">Reference proteome</keyword>
<sequence length="146" mass="16235">MGYERGDEALPVGHRAAASEAGRPCWGGGHPQGDQHLGRHPRMHHDPALWGSDANEFRPERFSDSLHGGCKHRMGFLPFGFGGRLCIGRNLAIFEYKILLSSILRRFSLALSPSYVHSPSMMLSSGPPWRPPHSHPPPCKLNWSHL</sequence>
<evidence type="ECO:0000256" key="13">
    <source>
        <dbReference type="SAM" id="MobiDB-lite"/>
    </source>
</evidence>
<dbReference type="PROSITE" id="PS00086">
    <property type="entry name" value="CYTOCHROME_P450"/>
    <property type="match status" value="1"/>
</dbReference>
<dbReference type="EMBL" id="LR743589">
    <property type="protein sequence ID" value="CAA2615892.1"/>
    <property type="molecule type" value="Genomic_DNA"/>
</dbReference>
<dbReference type="GO" id="GO:0016020">
    <property type="term" value="C:membrane"/>
    <property type="evidence" value="ECO:0007669"/>
    <property type="project" value="UniProtKB-SubCell"/>
</dbReference>
<dbReference type="InterPro" id="IPR017972">
    <property type="entry name" value="Cyt_P450_CS"/>
</dbReference>
<evidence type="ECO:0000313" key="14">
    <source>
        <dbReference type="EMBL" id="CAA2615892.1"/>
    </source>
</evidence>
<name>A0A7I8ICQ3_SPIIN</name>
<evidence type="ECO:0000256" key="1">
    <source>
        <dbReference type="ARBA" id="ARBA00004370"/>
    </source>
</evidence>
<dbReference type="SUPFAM" id="SSF48264">
    <property type="entry name" value="Cytochrome P450"/>
    <property type="match status" value="1"/>
</dbReference>
<dbReference type="Proteomes" id="UP001189122">
    <property type="component" value="Unassembled WGS sequence"/>
</dbReference>
<organism evidence="14">
    <name type="scientific">Spirodela intermedia</name>
    <name type="common">Intermediate duckweed</name>
    <dbReference type="NCBI Taxonomy" id="51605"/>
    <lineage>
        <taxon>Eukaryota</taxon>
        <taxon>Viridiplantae</taxon>
        <taxon>Streptophyta</taxon>
        <taxon>Embryophyta</taxon>
        <taxon>Tracheophyta</taxon>
        <taxon>Spermatophyta</taxon>
        <taxon>Magnoliopsida</taxon>
        <taxon>Liliopsida</taxon>
        <taxon>Araceae</taxon>
        <taxon>Lemnoideae</taxon>
        <taxon>Spirodela</taxon>
    </lineage>
</organism>
<evidence type="ECO:0000313" key="15">
    <source>
        <dbReference type="Proteomes" id="UP001189122"/>
    </source>
</evidence>
<keyword evidence="4" id="KW-0812">Transmembrane</keyword>
<comment type="subcellular location">
    <subcellularLocation>
        <location evidence="1">Membrane</location>
    </subcellularLocation>
</comment>
<proteinExistence type="inferred from homology"/>
<evidence type="ECO:0000256" key="10">
    <source>
        <dbReference type="ARBA" id="ARBA00023136"/>
    </source>
</evidence>
<feature type="region of interest" description="Disordered" evidence="13">
    <location>
        <begin position="21"/>
        <end position="42"/>
    </location>
</feature>
<accession>A0A7I8ICQ3</accession>
<evidence type="ECO:0000256" key="3">
    <source>
        <dbReference type="ARBA" id="ARBA00022617"/>
    </source>
</evidence>
<comment type="similarity">
    <text evidence="2 12">Belongs to the cytochrome P450 family.</text>
</comment>
<dbReference type="PRINTS" id="PR00463">
    <property type="entry name" value="EP450I"/>
</dbReference>
<evidence type="ECO:0000256" key="5">
    <source>
        <dbReference type="ARBA" id="ARBA00022723"/>
    </source>
</evidence>
<evidence type="ECO:0000256" key="7">
    <source>
        <dbReference type="ARBA" id="ARBA00023002"/>
    </source>
</evidence>
<evidence type="ECO:0000256" key="12">
    <source>
        <dbReference type="RuleBase" id="RU000461"/>
    </source>
</evidence>
<evidence type="ECO:0000256" key="2">
    <source>
        <dbReference type="ARBA" id="ARBA00010617"/>
    </source>
</evidence>
<dbReference type="InterPro" id="IPR001128">
    <property type="entry name" value="Cyt_P450"/>
</dbReference>
<evidence type="ECO:0000256" key="11">
    <source>
        <dbReference type="PIRSR" id="PIRSR602401-1"/>
    </source>
</evidence>
<dbReference type="GO" id="GO:0006629">
    <property type="term" value="P:lipid metabolic process"/>
    <property type="evidence" value="ECO:0007669"/>
    <property type="project" value="UniProtKB-ARBA"/>
</dbReference>
<dbReference type="Pfam" id="PF00067">
    <property type="entry name" value="p450"/>
    <property type="match status" value="1"/>
</dbReference>
<reference evidence="14 15" key="1">
    <citation type="submission" date="2019-12" db="EMBL/GenBank/DDBJ databases">
        <authorList>
            <person name="Scholz U."/>
            <person name="Mascher M."/>
            <person name="Fiebig A."/>
        </authorList>
    </citation>
    <scope>NUCLEOTIDE SEQUENCE</scope>
</reference>
<dbReference type="PANTHER" id="PTHR24282">
    <property type="entry name" value="CYTOCHROME P450 FAMILY MEMBER"/>
    <property type="match status" value="1"/>
</dbReference>
<dbReference type="GO" id="GO:0020037">
    <property type="term" value="F:heme binding"/>
    <property type="evidence" value="ECO:0007669"/>
    <property type="project" value="InterPro"/>
</dbReference>
<dbReference type="PANTHER" id="PTHR24282:SF15">
    <property type="entry name" value="CYTOCHROME P450, FAMILY 715, SUBFAMILY A, POLYPEPTIDE 1"/>
    <property type="match status" value="1"/>
</dbReference>
<keyword evidence="9 12" id="KW-0503">Monooxygenase</keyword>
<gene>
    <name evidence="14" type="ORF">SI7747_02002137</name>
</gene>
<keyword evidence="6" id="KW-1133">Transmembrane helix</keyword>
<evidence type="ECO:0000256" key="9">
    <source>
        <dbReference type="ARBA" id="ARBA00023033"/>
    </source>
</evidence>
<evidence type="ECO:0000256" key="6">
    <source>
        <dbReference type="ARBA" id="ARBA00022989"/>
    </source>
</evidence>
<dbReference type="GO" id="GO:0016705">
    <property type="term" value="F:oxidoreductase activity, acting on paired donors, with incorporation or reduction of molecular oxygen"/>
    <property type="evidence" value="ECO:0007669"/>
    <property type="project" value="InterPro"/>
</dbReference>